<dbReference type="CDD" id="cd00038">
    <property type="entry name" value="CAP_ED"/>
    <property type="match status" value="1"/>
</dbReference>
<keyword evidence="1" id="KW-0407">Ion channel</keyword>
<dbReference type="KEGG" id="aaf:AURANDRAFT_30098"/>
<keyword evidence="1" id="KW-0813">Transport</keyword>
<dbReference type="OMA" id="WPANSAQ"/>
<dbReference type="Gene3D" id="1.10.287.630">
    <property type="entry name" value="Helix hairpin bin"/>
    <property type="match status" value="1"/>
</dbReference>
<dbReference type="OrthoDB" id="421226at2759"/>
<dbReference type="EMBL" id="GL833138">
    <property type="protein sequence ID" value="EGB05885.1"/>
    <property type="molecule type" value="Genomic_DNA"/>
</dbReference>
<dbReference type="PANTHER" id="PTHR45638:SF11">
    <property type="entry name" value="CYCLIC NUCLEOTIDE-GATED CATION CHANNEL SUBUNIT A"/>
    <property type="match status" value="1"/>
</dbReference>
<dbReference type="InterPro" id="IPR018490">
    <property type="entry name" value="cNMP-bd_dom_sf"/>
</dbReference>
<feature type="non-terminal residue" evidence="3">
    <location>
        <position position="258"/>
    </location>
</feature>
<dbReference type="InterPro" id="IPR014710">
    <property type="entry name" value="RmlC-like_jellyroll"/>
</dbReference>
<dbReference type="PROSITE" id="PS50042">
    <property type="entry name" value="CNMP_BINDING_3"/>
    <property type="match status" value="1"/>
</dbReference>
<accession>F0YGE2</accession>
<dbReference type="InParanoid" id="F0YGE2"/>
<dbReference type="InterPro" id="IPR050866">
    <property type="entry name" value="CNG_cation_channel"/>
</dbReference>
<dbReference type="Pfam" id="PF00027">
    <property type="entry name" value="cNMP_binding"/>
    <property type="match status" value="1"/>
</dbReference>
<dbReference type="Gene3D" id="2.60.120.10">
    <property type="entry name" value="Jelly Rolls"/>
    <property type="match status" value="1"/>
</dbReference>
<proteinExistence type="predicted"/>
<dbReference type="RefSeq" id="XP_009039428.1">
    <property type="nucleotide sequence ID" value="XM_009041180.1"/>
</dbReference>
<evidence type="ECO:0000313" key="4">
    <source>
        <dbReference type="Proteomes" id="UP000002729"/>
    </source>
</evidence>
<dbReference type="PANTHER" id="PTHR45638">
    <property type="entry name" value="CYCLIC NUCLEOTIDE-GATED CATION CHANNEL SUBUNIT A"/>
    <property type="match status" value="1"/>
</dbReference>
<dbReference type="GO" id="GO:0044877">
    <property type="term" value="F:protein-containing complex binding"/>
    <property type="evidence" value="ECO:0007669"/>
    <property type="project" value="TreeGrafter"/>
</dbReference>
<dbReference type="GO" id="GO:0005221">
    <property type="term" value="F:intracellularly cyclic nucleotide-activated monoatomic cation channel activity"/>
    <property type="evidence" value="ECO:0007669"/>
    <property type="project" value="InterPro"/>
</dbReference>
<sequence>MEAAALGHRWLFATTKSLTLLLGEDTAPGTAVECGFVCATISLGVFGLSVVIGQVTLVASDLDAIGRKKTEQVDAVLLYLRYRGVPGDVSKEIVRFIEYMWNSGQAEHETAGLETLPDSLKLRLDLALKQQLIRKVPLFEDLPPTGVVAVVRALQSLVVIPGEVIVHEGHEGHEMFFIGSGSVRVYKRREDGSDIELAQLHAGSFFGEMALLEAQLRMASIAALTFCDLFVLSASDYEDISQSNSSLRDALHAFARKR</sequence>
<dbReference type="AlphaFoldDB" id="F0YGE2"/>
<dbReference type="SMART" id="SM00100">
    <property type="entry name" value="cNMP"/>
    <property type="match status" value="1"/>
</dbReference>
<evidence type="ECO:0000313" key="3">
    <source>
        <dbReference type="EMBL" id="EGB05885.1"/>
    </source>
</evidence>
<evidence type="ECO:0000259" key="2">
    <source>
        <dbReference type="PROSITE" id="PS50042"/>
    </source>
</evidence>
<feature type="domain" description="Cyclic nucleotide-binding" evidence="2">
    <location>
        <begin position="138"/>
        <end position="258"/>
    </location>
</feature>
<name>F0YGE2_AURAN</name>
<protein>
    <recommendedName>
        <fullName evidence="2">Cyclic nucleotide-binding domain-containing protein</fullName>
    </recommendedName>
</protein>
<dbReference type="SUPFAM" id="SSF51206">
    <property type="entry name" value="cAMP-binding domain-like"/>
    <property type="match status" value="1"/>
</dbReference>
<dbReference type="GeneID" id="20220835"/>
<keyword evidence="1" id="KW-0406">Ion transport</keyword>
<gene>
    <name evidence="3" type="ORF">AURANDRAFT_30098</name>
</gene>
<evidence type="ECO:0000256" key="1">
    <source>
        <dbReference type="ARBA" id="ARBA00023286"/>
    </source>
</evidence>
<keyword evidence="4" id="KW-1185">Reference proteome</keyword>
<dbReference type="Proteomes" id="UP000002729">
    <property type="component" value="Unassembled WGS sequence"/>
</dbReference>
<keyword evidence="1" id="KW-1071">Ligand-gated ion channel</keyword>
<dbReference type="eggNOG" id="KOG0500">
    <property type="taxonomic scope" value="Eukaryota"/>
</dbReference>
<dbReference type="InterPro" id="IPR000595">
    <property type="entry name" value="cNMP-bd_dom"/>
</dbReference>
<organism evidence="4">
    <name type="scientific">Aureococcus anophagefferens</name>
    <name type="common">Harmful bloom alga</name>
    <dbReference type="NCBI Taxonomy" id="44056"/>
    <lineage>
        <taxon>Eukaryota</taxon>
        <taxon>Sar</taxon>
        <taxon>Stramenopiles</taxon>
        <taxon>Ochrophyta</taxon>
        <taxon>Pelagophyceae</taxon>
        <taxon>Pelagomonadales</taxon>
        <taxon>Pelagomonadaceae</taxon>
        <taxon>Aureococcus</taxon>
    </lineage>
</organism>
<reference evidence="3 4" key="1">
    <citation type="journal article" date="2011" name="Proc. Natl. Acad. Sci. U.S.A.">
        <title>Niche of harmful alga Aureococcus anophagefferens revealed through ecogenomics.</title>
        <authorList>
            <person name="Gobler C.J."/>
            <person name="Berry D.L."/>
            <person name="Dyhrman S.T."/>
            <person name="Wilhelm S.W."/>
            <person name="Salamov A."/>
            <person name="Lobanov A.V."/>
            <person name="Zhang Y."/>
            <person name="Collier J.L."/>
            <person name="Wurch L.L."/>
            <person name="Kustka A.B."/>
            <person name="Dill B.D."/>
            <person name="Shah M."/>
            <person name="VerBerkmoes N.C."/>
            <person name="Kuo A."/>
            <person name="Terry A."/>
            <person name="Pangilinan J."/>
            <person name="Lindquist E.A."/>
            <person name="Lucas S."/>
            <person name="Paulsen I.T."/>
            <person name="Hattenrath-Lehmann T.K."/>
            <person name="Talmage S.C."/>
            <person name="Walker E.A."/>
            <person name="Koch F."/>
            <person name="Burson A.M."/>
            <person name="Marcoval M.A."/>
            <person name="Tang Y.Z."/>
            <person name="Lecleir G.R."/>
            <person name="Coyne K.J."/>
            <person name="Berg G.M."/>
            <person name="Bertrand E.M."/>
            <person name="Saito M.A."/>
            <person name="Gladyshev V.N."/>
            <person name="Grigoriev I.V."/>
        </authorList>
    </citation>
    <scope>NUCLEOTIDE SEQUENCE [LARGE SCALE GENOMIC DNA]</scope>
    <source>
        <strain evidence="4">CCMP 1984</strain>
    </source>
</reference>